<name>A0A1J1I2Y5_9DIPT</name>
<sequence>MDLNYFRIREYQLHYLPSKGRQNNSKLNWSPTTFRSFTPPKFSNFRVDKKINLHIRATAHLTSSRFPLEEFPRFYSAPFRLFFHISSAFSFCLSHCKANISKSSRIAKQRKRITNIQSLQRLMYKFVLLRCIQQT</sequence>
<gene>
    <name evidence="1" type="ORF">CLUMA_CG008211</name>
</gene>
<dbReference type="AlphaFoldDB" id="A0A1J1I2Y5"/>
<keyword evidence="2" id="KW-1185">Reference proteome</keyword>
<dbReference type="Proteomes" id="UP000183832">
    <property type="component" value="Unassembled WGS sequence"/>
</dbReference>
<protein>
    <submittedName>
        <fullName evidence="1">CLUMA_CG008211, isoform A</fullName>
    </submittedName>
</protein>
<evidence type="ECO:0000313" key="1">
    <source>
        <dbReference type="EMBL" id="CRK94711.1"/>
    </source>
</evidence>
<accession>A0A1J1I2Y5</accession>
<evidence type="ECO:0000313" key="2">
    <source>
        <dbReference type="Proteomes" id="UP000183832"/>
    </source>
</evidence>
<dbReference type="EMBL" id="CVRI01000040">
    <property type="protein sequence ID" value="CRK94711.1"/>
    <property type="molecule type" value="Genomic_DNA"/>
</dbReference>
<organism evidence="1 2">
    <name type="scientific">Clunio marinus</name>
    <dbReference type="NCBI Taxonomy" id="568069"/>
    <lineage>
        <taxon>Eukaryota</taxon>
        <taxon>Metazoa</taxon>
        <taxon>Ecdysozoa</taxon>
        <taxon>Arthropoda</taxon>
        <taxon>Hexapoda</taxon>
        <taxon>Insecta</taxon>
        <taxon>Pterygota</taxon>
        <taxon>Neoptera</taxon>
        <taxon>Endopterygota</taxon>
        <taxon>Diptera</taxon>
        <taxon>Nematocera</taxon>
        <taxon>Chironomoidea</taxon>
        <taxon>Chironomidae</taxon>
        <taxon>Clunio</taxon>
    </lineage>
</organism>
<proteinExistence type="predicted"/>
<reference evidence="1 2" key="1">
    <citation type="submission" date="2015-04" db="EMBL/GenBank/DDBJ databases">
        <authorList>
            <person name="Syromyatnikov M.Y."/>
            <person name="Popov V.N."/>
        </authorList>
    </citation>
    <scope>NUCLEOTIDE SEQUENCE [LARGE SCALE GENOMIC DNA]</scope>
</reference>